<dbReference type="SUPFAM" id="SSF56112">
    <property type="entry name" value="Protein kinase-like (PK-like)"/>
    <property type="match status" value="1"/>
</dbReference>
<evidence type="ECO:0000313" key="3">
    <source>
        <dbReference type="Proteomes" id="UP001596087"/>
    </source>
</evidence>
<dbReference type="Gene3D" id="3.90.1200.10">
    <property type="match status" value="1"/>
</dbReference>
<evidence type="ECO:0000313" key="2">
    <source>
        <dbReference type="EMBL" id="MFC5179607.1"/>
    </source>
</evidence>
<organism evidence="2 3">
    <name type="scientific">Nocardioides taihuensis</name>
    <dbReference type="NCBI Taxonomy" id="1835606"/>
    <lineage>
        <taxon>Bacteria</taxon>
        <taxon>Bacillati</taxon>
        <taxon>Actinomycetota</taxon>
        <taxon>Actinomycetes</taxon>
        <taxon>Propionibacteriales</taxon>
        <taxon>Nocardioidaceae</taxon>
        <taxon>Nocardioides</taxon>
    </lineage>
</organism>
<accession>A0ABW0BQX4</accession>
<reference evidence="3" key="1">
    <citation type="journal article" date="2019" name="Int. J. Syst. Evol. Microbiol.">
        <title>The Global Catalogue of Microorganisms (GCM) 10K type strain sequencing project: providing services to taxonomists for standard genome sequencing and annotation.</title>
        <authorList>
            <consortium name="The Broad Institute Genomics Platform"/>
            <consortium name="The Broad Institute Genome Sequencing Center for Infectious Disease"/>
            <person name="Wu L."/>
            <person name="Ma J."/>
        </authorList>
    </citation>
    <scope>NUCLEOTIDE SEQUENCE [LARGE SCALE GENOMIC DNA]</scope>
    <source>
        <strain evidence="3">DFY41</strain>
    </source>
</reference>
<gene>
    <name evidence="2" type="ORF">ACFPGP_23240</name>
</gene>
<dbReference type="Pfam" id="PF01636">
    <property type="entry name" value="APH"/>
    <property type="match status" value="1"/>
</dbReference>
<keyword evidence="3" id="KW-1185">Reference proteome</keyword>
<proteinExistence type="predicted"/>
<dbReference type="InterPro" id="IPR011009">
    <property type="entry name" value="Kinase-like_dom_sf"/>
</dbReference>
<dbReference type="InterPro" id="IPR002575">
    <property type="entry name" value="Aminoglycoside_PTrfase"/>
</dbReference>
<dbReference type="EMBL" id="JBHSKD010000029">
    <property type="protein sequence ID" value="MFC5179607.1"/>
    <property type="molecule type" value="Genomic_DNA"/>
</dbReference>
<sequence length="268" mass="29178">MHTHQLTVDGDVVRKRYVSWEAAEAEREWRGLELLAEHAPGLAPAPLGRDSEDGAPVVVMGRVPGEPLGTAPLTGAQVDALGAALRRLFAVPVPDDLPERSMGPSVARGKVREWAVEPSDLAPCQDATLVGRALDRARAWLAEGDPATDRVVDPVAALGDGNLWNVIWDGTTCRLVDFEEFGRSDLTYEVADVVEHASSRLDRHLDADALLARLPLTGPQHERLRAHRRLLASFWLVMLLPGNRGFDRNPAGSTEDQARHLLGLLDDA</sequence>
<protein>
    <submittedName>
        <fullName evidence="2">Phosphotransferase family protein</fullName>
    </submittedName>
</protein>
<feature type="domain" description="Aminoglycoside phosphotransferase" evidence="1">
    <location>
        <begin position="12"/>
        <end position="225"/>
    </location>
</feature>
<dbReference type="Proteomes" id="UP001596087">
    <property type="component" value="Unassembled WGS sequence"/>
</dbReference>
<evidence type="ECO:0000259" key="1">
    <source>
        <dbReference type="Pfam" id="PF01636"/>
    </source>
</evidence>
<name>A0ABW0BQX4_9ACTN</name>
<comment type="caution">
    <text evidence="2">The sequence shown here is derived from an EMBL/GenBank/DDBJ whole genome shotgun (WGS) entry which is preliminary data.</text>
</comment>
<dbReference type="RefSeq" id="WP_378593922.1">
    <property type="nucleotide sequence ID" value="NZ_JBHSKD010000029.1"/>
</dbReference>